<reference evidence="4" key="2">
    <citation type="submission" date="2014-07" db="EMBL/GenBank/DDBJ databases">
        <title>Genetics and epidemiology of antimicrobial resistance in B. fragilis group.</title>
        <authorList>
            <person name="Sydenham T.V."/>
            <person name="Hasman H."/>
            <person name="Kemp M."/>
            <person name="Justesen U.S."/>
        </authorList>
    </citation>
    <scope>NUCLEOTIDE SEQUENCE [LARGE SCALE GENOMIC DNA]</scope>
    <source>
        <strain evidence="4">DCMOUH0018B</strain>
    </source>
</reference>
<evidence type="ECO:0000259" key="3">
    <source>
        <dbReference type="SMART" id="SM00854"/>
    </source>
</evidence>
<dbReference type="InterPro" id="IPR052169">
    <property type="entry name" value="CW_Biosynth-Accessory"/>
</dbReference>
<dbReference type="RefSeq" id="WP_032540093.1">
    <property type="nucleotide sequence ID" value="NZ_CABJEQ010000002.1"/>
</dbReference>
<dbReference type="SMART" id="SM00854">
    <property type="entry name" value="PGA_cap"/>
    <property type="match status" value="1"/>
</dbReference>
<dbReference type="EMBL" id="JMZZ02000103">
    <property type="protein sequence ID" value="KFX75340.1"/>
    <property type="molecule type" value="Genomic_DNA"/>
</dbReference>
<evidence type="ECO:0000313" key="5">
    <source>
        <dbReference type="EMBL" id="RHH15716.1"/>
    </source>
</evidence>
<dbReference type="SUPFAM" id="SSF56300">
    <property type="entry name" value="Metallo-dependent phosphatases"/>
    <property type="match status" value="1"/>
</dbReference>
<feature type="signal peptide" evidence="2">
    <location>
        <begin position="1"/>
        <end position="20"/>
    </location>
</feature>
<evidence type="ECO:0000256" key="2">
    <source>
        <dbReference type="SAM" id="SignalP"/>
    </source>
</evidence>
<dbReference type="PANTHER" id="PTHR33393">
    <property type="entry name" value="POLYGLUTAMINE SYNTHESIS ACCESSORY PROTEIN RV0574C-RELATED"/>
    <property type="match status" value="1"/>
</dbReference>
<dbReference type="PATRIC" id="fig|817.53.peg.1606"/>
<evidence type="ECO:0000313" key="4">
    <source>
        <dbReference type="EMBL" id="KFX75340.1"/>
    </source>
</evidence>
<dbReference type="EMBL" id="QRJE01000003">
    <property type="protein sequence ID" value="RHH15716.1"/>
    <property type="molecule type" value="Genomic_DNA"/>
</dbReference>
<dbReference type="Proteomes" id="UP000266644">
    <property type="component" value="Unassembled WGS sequence"/>
</dbReference>
<reference evidence="4" key="1">
    <citation type="book" date="2014" name="THE 24TH EUROPEAN CONGRESS OF CLINICAL MICROBIOLOGY AND INFECTIOUS DISEASES" publisher="ECCMID 2014" city="Barcelona, Spain">
        <title>Identification of resistance genes in three multidrug-resistant Bacteroides fragilis isolates by whole genome sequencing.</title>
        <editorList>
            <person name="Unknown"/>
            <person name="A."/>
        </editorList>
        <authorList>
            <person name="Sydenham T.V."/>
            <person name="Hasman H."/>
            <person name="Wang M."/>
            <person name="Soki J."/>
            <person name="Nagy E."/>
            <person name="Justesen U.S."/>
        </authorList>
    </citation>
    <scope>NUCLEOTIDE SEQUENCE</scope>
    <source>
        <strain evidence="4">DCMOUH0018B</strain>
    </source>
</reference>
<dbReference type="InterPro" id="IPR029052">
    <property type="entry name" value="Metallo-depent_PP-like"/>
</dbReference>
<dbReference type="InterPro" id="IPR019079">
    <property type="entry name" value="Capsule_synth_CapA"/>
</dbReference>
<dbReference type="AlphaFoldDB" id="A0A081TZQ0"/>
<evidence type="ECO:0000256" key="1">
    <source>
        <dbReference type="ARBA" id="ARBA00005662"/>
    </source>
</evidence>
<name>A0A081TZQ0_BACFG</name>
<dbReference type="Gene3D" id="3.60.21.10">
    <property type="match status" value="1"/>
</dbReference>
<gene>
    <name evidence="5" type="ORF">DW228_01845</name>
    <name evidence="4" type="ORF">EE52_0207775</name>
</gene>
<protein>
    <submittedName>
        <fullName evidence="5">CapA family protein</fullName>
    </submittedName>
    <submittedName>
        <fullName evidence="4">Capsular biosynthesis protein</fullName>
    </submittedName>
</protein>
<sequence>MKHLILLSLFFCSVSCSSNAQEQPVPVPAPDTISAQKITLLFAGDLMQHQAQIDAARTSKGYDYTDYFKLVKEEISKADIAIGNLEVTLGGKPYRGYPAFSAPDEYLSAIKDAGFDVLITANNHCLDRGKKGLERTILMLDSLQIPYAGTYTDSTARASRYPLLLEQNGFRIALLNYTYGTNGIKVSPPNIVNYIDKAVMTRDIEAAKALHPDVLIACMHWGIEYQSLPNKEQTSLADWLLSQGVTHVIGSHPHVVQPMELRTDTLTGRQNVVLYSLGNFISNMSARKTDGGLLFKLELMKDSTGISVSNCGYGLVWTARPILSKKKNYVLYPASIPTDSLSAEERNRLKIFINDTRELFRKHNRGINEYIF</sequence>
<proteinExistence type="inferred from homology"/>
<organism evidence="4">
    <name type="scientific">Bacteroides fragilis</name>
    <dbReference type="NCBI Taxonomy" id="817"/>
    <lineage>
        <taxon>Bacteria</taxon>
        <taxon>Pseudomonadati</taxon>
        <taxon>Bacteroidota</taxon>
        <taxon>Bacteroidia</taxon>
        <taxon>Bacteroidales</taxon>
        <taxon>Bacteroidaceae</taxon>
        <taxon>Bacteroides</taxon>
    </lineage>
</organism>
<comment type="caution">
    <text evidence="4">The sequence shown here is derived from an EMBL/GenBank/DDBJ whole genome shotgun (WGS) entry which is preliminary data.</text>
</comment>
<feature type="chain" id="PRO_5010404668" evidence="2">
    <location>
        <begin position="21"/>
        <end position="372"/>
    </location>
</feature>
<accession>A0A081TZQ0</accession>
<comment type="similarity">
    <text evidence="1">Belongs to the CapA family.</text>
</comment>
<feature type="domain" description="Capsule synthesis protein CapA" evidence="3">
    <location>
        <begin position="39"/>
        <end position="284"/>
    </location>
</feature>
<reference evidence="5 6" key="3">
    <citation type="submission" date="2018-08" db="EMBL/GenBank/DDBJ databases">
        <title>A genome reference for cultivated species of the human gut microbiota.</title>
        <authorList>
            <person name="Zou Y."/>
            <person name="Xue W."/>
            <person name="Luo G."/>
        </authorList>
    </citation>
    <scope>NUCLEOTIDE SEQUENCE [LARGE SCALE GENOMIC DNA]</scope>
    <source>
        <strain evidence="5 6">AM18-6</strain>
    </source>
</reference>
<dbReference type="CDD" id="cd07381">
    <property type="entry name" value="MPP_CapA"/>
    <property type="match status" value="1"/>
</dbReference>
<dbReference type="PANTHER" id="PTHR33393:SF12">
    <property type="entry name" value="CAPSULE BIOSYNTHESIS PROTEIN CAPA"/>
    <property type="match status" value="1"/>
</dbReference>
<evidence type="ECO:0000313" key="6">
    <source>
        <dbReference type="Proteomes" id="UP000266644"/>
    </source>
</evidence>
<dbReference type="Pfam" id="PF09587">
    <property type="entry name" value="PGA_cap"/>
    <property type="match status" value="1"/>
</dbReference>
<keyword evidence="2" id="KW-0732">Signal</keyword>